<accession>A0A0A9HMT0</accession>
<dbReference type="AlphaFoldDB" id="A0A0A9HMT0"/>
<name>A0A0A9HMT0_ARUDO</name>
<dbReference type="EMBL" id="GBRH01160772">
    <property type="protein sequence ID" value="JAE37124.1"/>
    <property type="molecule type" value="Transcribed_RNA"/>
</dbReference>
<sequence>MHQLFTLQHFFKSTRTDLKITWDNTSIIYSANISLALS</sequence>
<organism evidence="1">
    <name type="scientific">Arundo donax</name>
    <name type="common">Giant reed</name>
    <name type="synonym">Donax arundinaceus</name>
    <dbReference type="NCBI Taxonomy" id="35708"/>
    <lineage>
        <taxon>Eukaryota</taxon>
        <taxon>Viridiplantae</taxon>
        <taxon>Streptophyta</taxon>
        <taxon>Embryophyta</taxon>
        <taxon>Tracheophyta</taxon>
        <taxon>Spermatophyta</taxon>
        <taxon>Magnoliopsida</taxon>
        <taxon>Liliopsida</taxon>
        <taxon>Poales</taxon>
        <taxon>Poaceae</taxon>
        <taxon>PACMAD clade</taxon>
        <taxon>Arundinoideae</taxon>
        <taxon>Arundineae</taxon>
        <taxon>Arundo</taxon>
    </lineage>
</organism>
<proteinExistence type="predicted"/>
<reference evidence="1" key="1">
    <citation type="submission" date="2014-09" db="EMBL/GenBank/DDBJ databases">
        <authorList>
            <person name="Magalhaes I.L.F."/>
            <person name="Oliveira U."/>
            <person name="Santos F.R."/>
            <person name="Vidigal T.H.D.A."/>
            <person name="Brescovit A.D."/>
            <person name="Santos A.J."/>
        </authorList>
    </citation>
    <scope>NUCLEOTIDE SEQUENCE</scope>
    <source>
        <tissue evidence="1">Shoot tissue taken approximately 20 cm above the soil surface</tissue>
    </source>
</reference>
<reference evidence="1" key="2">
    <citation type="journal article" date="2015" name="Data Brief">
        <title>Shoot transcriptome of the giant reed, Arundo donax.</title>
        <authorList>
            <person name="Barrero R.A."/>
            <person name="Guerrero F.D."/>
            <person name="Moolhuijzen P."/>
            <person name="Goolsby J.A."/>
            <person name="Tidwell J."/>
            <person name="Bellgard S.E."/>
            <person name="Bellgard M.I."/>
        </authorList>
    </citation>
    <scope>NUCLEOTIDE SEQUENCE</scope>
    <source>
        <tissue evidence="1">Shoot tissue taken approximately 20 cm above the soil surface</tissue>
    </source>
</reference>
<evidence type="ECO:0000313" key="1">
    <source>
        <dbReference type="EMBL" id="JAE37124.1"/>
    </source>
</evidence>
<protein>
    <submittedName>
        <fullName evidence="1">Uncharacterized protein</fullName>
    </submittedName>
</protein>